<feature type="domain" description="Glycosyl transferase family 1" evidence="2">
    <location>
        <begin position="197"/>
        <end position="358"/>
    </location>
</feature>
<reference evidence="3 4" key="1">
    <citation type="submission" date="2016-10" db="EMBL/GenBank/DDBJ databases">
        <authorList>
            <person name="de Groot N.N."/>
        </authorList>
    </citation>
    <scope>NUCLEOTIDE SEQUENCE [LARGE SCALE GENOMIC DNA]</scope>
    <source>
        <strain evidence="3 4">DSM 15269</strain>
    </source>
</reference>
<evidence type="ECO:0000256" key="1">
    <source>
        <dbReference type="ARBA" id="ARBA00022679"/>
    </source>
</evidence>
<dbReference type="Pfam" id="PF00534">
    <property type="entry name" value="Glycos_transf_1"/>
    <property type="match status" value="1"/>
</dbReference>
<protein>
    <submittedName>
        <fullName evidence="3">Glycosyltransferase involved in cell wall bisynthesis</fullName>
    </submittedName>
</protein>
<dbReference type="SUPFAM" id="SSF53756">
    <property type="entry name" value="UDP-Glycosyltransferase/glycogen phosphorylase"/>
    <property type="match status" value="1"/>
</dbReference>
<proteinExistence type="predicted"/>
<dbReference type="GO" id="GO:0016757">
    <property type="term" value="F:glycosyltransferase activity"/>
    <property type="evidence" value="ECO:0007669"/>
    <property type="project" value="InterPro"/>
</dbReference>
<dbReference type="RefSeq" id="WP_092064633.1">
    <property type="nucleotide sequence ID" value="NZ_FNIN01000004.1"/>
</dbReference>
<keyword evidence="1 3" id="KW-0808">Transferase</keyword>
<dbReference type="PANTHER" id="PTHR46401:SF2">
    <property type="entry name" value="GLYCOSYLTRANSFERASE WBBK-RELATED"/>
    <property type="match status" value="1"/>
</dbReference>
<gene>
    <name evidence="3" type="ORF">SAMN04488516_10415</name>
</gene>
<evidence type="ECO:0000313" key="3">
    <source>
        <dbReference type="EMBL" id="SDN64713.1"/>
    </source>
</evidence>
<dbReference type="STRING" id="206665.SAMN04488516_10415"/>
<dbReference type="Gene3D" id="3.40.50.2000">
    <property type="entry name" value="Glycogen Phosphorylase B"/>
    <property type="match status" value="2"/>
</dbReference>
<sequence length="383" mass="45234">MIIRYFAKTHIPSYSANSIQVVNMIISLSKQVEKVFLYIPFKPKRLLLSSLKTIFFRYGVKYPKNLKISFLKKDKNFLFEESAINYINKKLQNSTDLFFTRNIFIAYFLTQKNKKVIYESHEFSKDKQFKNFKSFIESINKHKYSKIIAISNSISQKYQKNGLMQQKIKVFPDGINEDFFKKKNKKTKEKYLSRLFKNKGIYNQKIVLYTGSLKKEKGVYFLLKIAQKLPHINFIIVGGRPKEIEEIKKDINSYKNIYIHPYIKYKNIPVLLQEADILVMPYLKKGSLIDSMSPLKMFEYLASGKPILASKLPVIEEILQDNYNSFLFEPENIDSFIKSLKKIFSLSIEDLKYISNNALQTAKQHTWDKRVKNILNWYHKTCV</sequence>
<evidence type="ECO:0000313" key="4">
    <source>
        <dbReference type="Proteomes" id="UP000199602"/>
    </source>
</evidence>
<dbReference type="Proteomes" id="UP000199602">
    <property type="component" value="Unassembled WGS sequence"/>
</dbReference>
<keyword evidence="4" id="KW-1185">Reference proteome</keyword>
<evidence type="ECO:0000259" key="2">
    <source>
        <dbReference type="Pfam" id="PF00534"/>
    </source>
</evidence>
<dbReference type="PANTHER" id="PTHR46401">
    <property type="entry name" value="GLYCOSYLTRANSFERASE WBBK-RELATED"/>
    <property type="match status" value="1"/>
</dbReference>
<dbReference type="InterPro" id="IPR001296">
    <property type="entry name" value="Glyco_trans_1"/>
</dbReference>
<organism evidence="3 4">
    <name type="scientific">Desulfonauticus submarinus</name>
    <dbReference type="NCBI Taxonomy" id="206665"/>
    <lineage>
        <taxon>Bacteria</taxon>
        <taxon>Pseudomonadati</taxon>
        <taxon>Thermodesulfobacteriota</taxon>
        <taxon>Desulfovibrionia</taxon>
        <taxon>Desulfovibrionales</taxon>
        <taxon>Desulfonauticaceae</taxon>
        <taxon>Desulfonauticus</taxon>
    </lineage>
</organism>
<accession>A0A1H0D3H9</accession>
<name>A0A1H0D3H9_9BACT</name>
<dbReference type="OrthoDB" id="9802525at2"/>
<dbReference type="CDD" id="cd03801">
    <property type="entry name" value="GT4_PimA-like"/>
    <property type="match status" value="1"/>
</dbReference>
<dbReference type="EMBL" id="FNIN01000004">
    <property type="protein sequence ID" value="SDN64713.1"/>
    <property type="molecule type" value="Genomic_DNA"/>
</dbReference>
<dbReference type="AlphaFoldDB" id="A0A1H0D3H9"/>